<reference evidence="2" key="1">
    <citation type="submission" date="2022-01" db="EMBL/GenBank/DDBJ databases">
        <title>Microbacterium eymi and Microbacterium rhizovicinus sp. nov., isolated from the rhizospheric soil of Elymus tsukushiensis, a plant native to the Dokdo Islands, Republic of Korea.</title>
        <authorList>
            <person name="Hwang Y.J."/>
        </authorList>
    </citation>
    <scope>NUCLEOTIDE SEQUENCE</scope>
    <source>
        <strain evidence="2">KUDC0405</strain>
    </source>
</reference>
<sequence length="194" mass="21928">MTARFVYWMNVSVDLRIERDPDERGGGDWLHITENLHREFNARAAALSAMVQGRVIYDTMEAFWPNARDDESLDEVLREYGRIWTDKPKYLVSRTRTEAGHRTQVVGGPDAIERLARIRADGEGDIGIGGATIATQLLTAGLLDELMLFVHPVILSSGRPLFDPGAQPVDLELIEHARFEGDVELHRYGITRWT</sequence>
<gene>
    <name evidence="2" type="ORF">L2X98_20455</name>
</gene>
<proteinExistence type="predicted"/>
<evidence type="ECO:0000259" key="1">
    <source>
        <dbReference type="Pfam" id="PF01872"/>
    </source>
</evidence>
<accession>A0ABY5NKE0</accession>
<dbReference type="EMBL" id="CP091139">
    <property type="protein sequence ID" value="UUT35646.1"/>
    <property type="molecule type" value="Genomic_DNA"/>
</dbReference>
<feature type="domain" description="Bacterial bifunctional deaminase-reductase C-terminal" evidence="1">
    <location>
        <begin position="11"/>
        <end position="183"/>
    </location>
</feature>
<dbReference type="Pfam" id="PF01872">
    <property type="entry name" value="RibD_C"/>
    <property type="match status" value="1"/>
</dbReference>
<dbReference type="InterPro" id="IPR002734">
    <property type="entry name" value="RibDG_C"/>
</dbReference>
<keyword evidence="3" id="KW-1185">Reference proteome</keyword>
<dbReference type="RefSeq" id="WP_259612258.1">
    <property type="nucleotide sequence ID" value="NZ_CP091139.2"/>
</dbReference>
<protein>
    <submittedName>
        <fullName evidence="2">Dihydrofolate reductase family protein</fullName>
    </submittedName>
</protein>
<name>A0ABY5NKE0_9MICO</name>
<dbReference type="InterPro" id="IPR024072">
    <property type="entry name" value="DHFR-like_dom_sf"/>
</dbReference>
<dbReference type="Gene3D" id="3.40.430.10">
    <property type="entry name" value="Dihydrofolate Reductase, subunit A"/>
    <property type="match status" value="1"/>
</dbReference>
<evidence type="ECO:0000313" key="3">
    <source>
        <dbReference type="Proteomes" id="UP001054811"/>
    </source>
</evidence>
<organism evidence="2 3">
    <name type="scientific">Microbacterium elymi</name>
    <dbReference type="NCBI Taxonomy" id="2909587"/>
    <lineage>
        <taxon>Bacteria</taxon>
        <taxon>Bacillati</taxon>
        <taxon>Actinomycetota</taxon>
        <taxon>Actinomycetes</taxon>
        <taxon>Micrococcales</taxon>
        <taxon>Microbacteriaceae</taxon>
        <taxon>Microbacterium</taxon>
    </lineage>
</organism>
<evidence type="ECO:0000313" key="2">
    <source>
        <dbReference type="EMBL" id="UUT35646.1"/>
    </source>
</evidence>
<dbReference type="Proteomes" id="UP001054811">
    <property type="component" value="Chromosome"/>
</dbReference>
<dbReference type="SUPFAM" id="SSF53597">
    <property type="entry name" value="Dihydrofolate reductase-like"/>
    <property type="match status" value="1"/>
</dbReference>